<evidence type="ECO:0000313" key="2">
    <source>
        <dbReference type="Proteomes" id="UP000243739"/>
    </source>
</evidence>
<proteinExistence type="predicted"/>
<sequence>MGLKYFNHEIEQKFMTVGFSINIANIILGDILNNSEINKEKIQELTEVYKKFAFGIKELQELSKKIKNVDIDSNFYYLEQYFYLDKLNRIINADKERKLSDQELTKLKEVKELIQSYANYFGRDEYKKWNYSVTSNDWISVIKRIVEN</sequence>
<accession>A0A1D2YTI4</accession>
<comment type="caution">
    <text evidence="1">The sequence shown here is derived from an EMBL/GenBank/DDBJ whole genome shotgun (WGS) entry which is preliminary data.</text>
</comment>
<dbReference type="STRING" id="337097.BHF71_10565"/>
<dbReference type="Proteomes" id="UP000243739">
    <property type="component" value="Unassembled WGS sequence"/>
</dbReference>
<dbReference type="AlphaFoldDB" id="A0A1D2YTI4"/>
<gene>
    <name evidence="1" type="ORF">BHF71_10565</name>
</gene>
<reference evidence="1 2" key="1">
    <citation type="submission" date="2016-09" db="EMBL/GenBank/DDBJ databases">
        <title>Draft genome sequence for the type strain of Vulcanibacillus modesticaldus BR, a strictly anaerobic, moderately thermophilic, and nitrate-reducing bacterium from deep sea-hydrothermal vents of the Mid-Atlantic Ridge.</title>
        <authorList>
            <person name="Abin C.A."/>
            <person name="Hollibaugh J.T."/>
        </authorList>
    </citation>
    <scope>NUCLEOTIDE SEQUENCE [LARGE SCALE GENOMIC DNA]</scope>
    <source>
        <strain evidence="1 2">BR</strain>
    </source>
</reference>
<evidence type="ECO:0000313" key="1">
    <source>
        <dbReference type="EMBL" id="OEF98961.1"/>
    </source>
</evidence>
<keyword evidence="2" id="KW-1185">Reference proteome</keyword>
<dbReference type="EMBL" id="MIJF01000043">
    <property type="protein sequence ID" value="OEF98961.1"/>
    <property type="molecule type" value="Genomic_DNA"/>
</dbReference>
<protein>
    <submittedName>
        <fullName evidence="1">Uncharacterized protein</fullName>
    </submittedName>
</protein>
<organism evidence="1 2">
    <name type="scientific">Vulcanibacillus modesticaldus</name>
    <dbReference type="NCBI Taxonomy" id="337097"/>
    <lineage>
        <taxon>Bacteria</taxon>
        <taxon>Bacillati</taxon>
        <taxon>Bacillota</taxon>
        <taxon>Bacilli</taxon>
        <taxon>Bacillales</taxon>
        <taxon>Bacillaceae</taxon>
        <taxon>Vulcanibacillus</taxon>
    </lineage>
</organism>
<name>A0A1D2YTI4_9BACI</name>